<dbReference type="SUPFAM" id="SSF56112">
    <property type="entry name" value="Protein kinase-like (PK-like)"/>
    <property type="match status" value="1"/>
</dbReference>
<evidence type="ECO:0000256" key="1">
    <source>
        <dbReference type="ARBA" id="ARBA00038240"/>
    </source>
</evidence>
<dbReference type="InterPro" id="IPR050249">
    <property type="entry name" value="Pseudomonas-type_ThrB"/>
</dbReference>
<organism evidence="3 4">
    <name type="scientific">Candidatus Curtissbacteria bacterium RIFOXYA1_FULL_41_14</name>
    <dbReference type="NCBI Taxonomy" id="1797737"/>
    <lineage>
        <taxon>Bacteria</taxon>
        <taxon>Candidatus Curtissiibacteriota</taxon>
    </lineage>
</organism>
<dbReference type="Gene3D" id="3.30.200.20">
    <property type="entry name" value="Phosphorylase Kinase, domain 1"/>
    <property type="match status" value="1"/>
</dbReference>
<dbReference type="InterPro" id="IPR002575">
    <property type="entry name" value="Aminoglycoside_PTrfase"/>
</dbReference>
<dbReference type="AlphaFoldDB" id="A0A1F5HBS8"/>
<comment type="similarity">
    <text evidence="1">Belongs to the pseudomonas-type ThrB family.</text>
</comment>
<dbReference type="EMBL" id="MFCA01000025">
    <property type="protein sequence ID" value="OGE01637.1"/>
    <property type="molecule type" value="Genomic_DNA"/>
</dbReference>
<dbReference type="Gene3D" id="3.90.1200.10">
    <property type="match status" value="1"/>
</dbReference>
<dbReference type="InterPro" id="IPR011009">
    <property type="entry name" value="Kinase-like_dom_sf"/>
</dbReference>
<gene>
    <name evidence="3" type="ORF">A2196_02000</name>
</gene>
<dbReference type="GO" id="GO:0019202">
    <property type="term" value="F:amino acid kinase activity"/>
    <property type="evidence" value="ECO:0007669"/>
    <property type="project" value="TreeGrafter"/>
</dbReference>
<dbReference type="PANTHER" id="PTHR21064:SF6">
    <property type="entry name" value="AMINOGLYCOSIDE PHOSPHOTRANSFERASE DOMAIN-CONTAINING PROTEIN"/>
    <property type="match status" value="1"/>
</dbReference>
<sequence>MYNFQKRIHYRGDLKPFLKQVCQDFHIGEYGSCKIVPIGYEDFNLFLKTKRGRYFVKIFASFRNKNECSRYVEIMDSVLKAGISYPRLYKSNQDHLYEISNNSQTDRLCVMEFIDGQNFYQLQTTPTVKEMRFIIKQAALVNKIDIRPSLVYDQWAITNFPKEYKKKGQYLNKEDKNLIEPLVDVFNSLSVENLPHCFVHGDITKTNTMKSVNGDIYILDFAVANYYPRIQELAVILCDLFFNPKGFGSFPKNYDLALSEYQKYITLTADEIKKLPDYVKLAHAMHVLLASYEKVVNGNTSAENEYFLGMGRIGLRYTNKIGRF</sequence>
<evidence type="ECO:0000313" key="3">
    <source>
        <dbReference type="EMBL" id="OGE01637.1"/>
    </source>
</evidence>
<comment type="caution">
    <text evidence="3">The sequence shown here is derived from an EMBL/GenBank/DDBJ whole genome shotgun (WGS) entry which is preliminary data.</text>
</comment>
<dbReference type="PANTHER" id="PTHR21064">
    <property type="entry name" value="AMINOGLYCOSIDE PHOSPHOTRANSFERASE DOMAIN-CONTAINING PROTEIN-RELATED"/>
    <property type="match status" value="1"/>
</dbReference>
<evidence type="ECO:0000313" key="4">
    <source>
        <dbReference type="Proteomes" id="UP000176751"/>
    </source>
</evidence>
<accession>A0A1F5HBS8</accession>
<proteinExistence type="inferred from homology"/>
<feature type="domain" description="Aminoglycoside phosphotransferase" evidence="2">
    <location>
        <begin position="34"/>
        <end position="242"/>
    </location>
</feature>
<reference evidence="3 4" key="1">
    <citation type="journal article" date="2016" name="Nat. Commun.">
        <title>Thousands of microbial genomes shed light on interconnected biogeochemical processes in an aquifer system.</title>
        <authorList>
            <person name="Anantharaman K."/>
            <person name="Brown C.T."/>
            <person name="Hug L.A."/>
            <person name="Sharon I."/>
            <person name="Castelle C.J."/>
            <person name="Probst A.J."/>
            <person name="Thomas B.C."/>
            <person name="Singh A."/>
            <person name="Wilkins M.J."/>
            <person name="Karaoz U."/>
            <person name="Brodie E.L."/>
            <person name="Williams K.H."/>
            <person name="Hubbard S.S."/>
            <person name="Banfield J.F."/>
        </authorList>
    </citation>
    <scope>NUCLEOTIDE SEQUENCE [LARGE SCALE GENOMIC DNA]</scope>
</reference>
<dbReference type="STRING" id="1797737.A2196_02000"/>
<dbReference type="Pfam" id="PF01636">
    <property type="entry name" value="APH"/>
    <property type="match status" value="1"/>
</dbReference>
<evidence type="ECO:0000259" key="2">
    <source>
        <dbReference type="Pfam" id="PF01636"/>
    </source>
</evidence>
<name>A0A1F5HBS8_9BACT</name>
<dbReference type="Proteomes" id="UP000176751">
    <property type="component" value="Unassembled WGS sequence"/>
</dbReference>
<protein>
    <recommendedName>
        <fullName evidence="2">Aminoglycoside phosphotransferase domain-containing protein</fullName>
    </recommendedName>
</protein>